<gene>
    <name evidence="3" type="ORF">DXA53_11240</name>
</gene>
<name>A0A413IB04_9BACT</name>
<dbReference type="PROSITE" id="PS51257">
    <property type="entry name" value="PROKAR_LIPOPROTEIN"/>
    <property type="match status" value="1"/>
</dbReference>
<feature type="signal peptide" evidence="1">
    <location>
        <begin position="1"/>
        <end position="25"/>
    </location>
</feature>
<feature type="chain" id="PRO_5019266732" description="BACON domain-containing protein" evidence="1">
    <location>
        <begin position="26"/>
        <end position="734"/>
    </location>
</feature>
<feature type="domain" description="BACON" evidence="2">
    <location>
        <begin position="247"/>
        <end position="300"/>
    </location>
</feature>
<dbReference type="CDD" id="cd14948">
    <property type="entry name" value="BACON"/>
    <property type="match status" value="2"/>
</dbReference>
<feature type="domain" description="BACON" evidence="2">
    <location>
        <begin position="166"/>
        <end position="218"/>
    </location>
</feature>
<sequence>MMNLMKNKIFSVLVGLLAVFLGACSDDDDVLTTSSVHVNGGPLEESITPTSARVRIRLNETAGIGEVGICYGVQTDKSALLSYGDVLKVEKVDSVMYLDLTELESATTYSYVAYAKYENASVADVHSVVRSFTTQSADLYLTPSRLNRSATGRLDTVKITTTFDFWAVAEYDYDWITYEKKDTLLILKTQDNSGAEIRSAILKIQAGSRTQSLAVMQAAPTISLSADTLEVSAKGATGSFIVRSDVAWSIDKDADWVTCSVEKDSIVNFTAEVNTGSEERFGHITVSVSDQLYKIFTVAQRSGALAVTKTNLSYGLKGGEEGFVVECNTDDWTFSSDKSWCKPEWIQGTDSIAVRVDPNDTEAAVRTATITVQKEQSVKKVTVSQESGLMLSDVSLENLVFWGGNGDIKVKAYTDSWTVESVTDDFTASRTNDSIVTVSVANLNTTAQEITGSVTIKAGNLTQTMTLVQPCAVIDWGTEEVKFSYTGGTKSNTSGNYIGMTKYKVEGTDVSWLTVGSEGVSFVQGTDGYMVVAGEDDAFVTLNLTATANNTGKTRTATITGVWEGVTESFTVTQMDASSVVVLPALEAGVLAGNYTLTEEGYTGYVHFGDKIYTKAEYDEITTELEAAGTSLYDDRYAKFRAADYDYAMGLDNGNTAYPLLFKINQVESTADGAPSGAYEVEIVTMYEPVNTALESDYIAYYDKNTKTLYFEFDYYSWASGQTEHCIRTLVFAE</sequence>
<proteinExistence type="predicted"/>
<dbReference type="Proteomes" id="UP000284434">
    <property type="component" value="Unassembled WGS sequence"/>
</dbReference>
<evidence type="ECO:0000313" key="4">
    <source>
        <dbReference type="Proteomes" id="UP000284434"/>
    </source>
</evidence>
<dbReference type="InterPro" id="IPR024361">
    <property type="entry name" value="BACON"/>
</dbReference>
<feature type="domain" description="BACON" evidence="2">
    <location>
        <begin position="505"/>
        <end position="574"/>
    </location>
</feature>
<dbReference type="Gene3D" id="2.60.40.10">
    <property type="entry name" value="Immunoglobulins"/>
    <property type="match status" value="2"/>
</dbReference>
<accession>A0A413IB04</accession>
<reference evidence="3 4" key="1">
    <citation type="submission" date="2018-08" db="EMBL/GenBank/DDBJ databases">
        <title>A genome reference for cultivated species of the human gut microbiota.</title>
        <authorList>
            <person name="Zou Y."/>
            <person name="Xue W."/>
            <person name="Luo G."/>
        </authorList>
    </citation>
    <scope>NUCLEOTIDE SEQUENCE [LARGE SCALE GENOMIC DNA]</scope>
    <source>
        <strain evidence="3 4">OF03-11</strain>
    </source>
</reference>
<dbReference type="EMBL" id="QSCO01000015">
    <property type="protein sequence ID" value="RGY05865.1"/>
    <property type="molecule type" value="Genomic_DNA"/>
</dbReference>
<dbReference type="InterPro" id="IPR013783">
    <property type="entry name" value="Ig-like_fold"/>
</dbReference>
<organism evidence="3 4">
    <name type="scientific">Odoribacter splanchnicus</name>
    <dbReference type="NCBI Taxonomy" id="28118"/>
    <lineage>
        <taxon>Bacteria</taxon>
        <taxon>Pseudomonadati</taxon>
        <taxon>Bacteroidota</taxon>
        <taxon>Bacteroidia</taxon>
        <taxon>Bacteroidales</taxon>
        <taxon>Odoribacteraceae</taxon>
        <taxon>Odoribacter</taxon>
    </lineage>
</organism>
<keyword evidence="1" id="KW-0732">Signal</keyword>
<protein>
    <recommendedName>
        <fullName evidence="2">BACON domain-containing protein</fullName>
    </recommendedName>
</protein>
<dbReference type="Pfam" id="PF13004">
    <property type="entry name" value="BACON"/>
    <property type="match status" value="4"/>
</dbReference>
<comment type="caution">
    <text evidence="3">The sequence shown here is derived from an EMBL/GenBank/DDBJ whole genome shotgun (WGS) entry which is preliminary data.</text>
</comment>
<evidence type="ECO:0000259" key="2">
    <source>
        <dbReference type="Pfam" id="PF13004"/>
    </source>
</evidence>
<evidence type="ECO:0000313" key="3">
    <source>
        <dbReference type="EMBL" id="RGY05865.1"/>
    </source>
</evidence>
<feature type="domain" description="BACON" evidence="2">
    <location>
        <begin position="331"/>
        <end position="386"/>
    </location>
</feature>
<dbReference type="AlphaFoldDB" id="A0A413IB04"/>
<evidence type="ECO:0000256" key="1">
    <source>
        <dbReference type="SAM" id="SignalP"/>
    </source>
</evidence>